<organism evidence="14 15">
    <name type="scientific">Bombardia bombarda</name>
    <dbReference type="NCBI Taxonomy" id="252184"/>
    <lineage>
        <taxon>Eukaryota</taxon>
        <taxon>Fungi</taxon>
        <taxon>Dikarya</taxon>
        <taxon>Ascomycota</taxon>
        <taxon>Pezizomycotina</taxon>
        <taxon>Sordariomycetes</taxon>
        <taxon>Sordariomycetidae</taxon>
        <taxon>Sordariales</taxon>
        <taxon>Lasiosphaeriaceae</taxon>
        <taxon>Bombardia</taxon>
    </lineage>
</organism>
<keyword evidence="3 11" id="KW-0723">Serine/threonine-protein kinase</keyword>
<dbReference type="InterPro" id="IPR050629">
    <property type="entry name" value="STE20/SPS1-PAK"/>
</dbReference>
<evidence type="ECO:0000313" key="15">
    <source>
        <dbReference type="Proteomes" id="UP001174934"/>
    </source>
</evidence>
<evidence type="ECO:0000313" key="14">
    <source>
        <dbReference type="EMBL" id="KAK0630628.1"/>
    </source>
</evidence>
<dbReference type="PANTHER" id="PTHR48012">
    <property type="entry name" value="STERILE20-LIKE KINASE, ISOFORM B-RELATED"/>
    <property type="match status" value="1"/>
</dbReference>
<dbReference type="EMBL" id="JAULSR010000002">
    <property type="protein sequence ID" value="KAK0630628.1"/>
    <property type="molecule type" value="Genomic_DNA"/>
</dbReference>
<keyword evidence="5 10" id="KW-0547">Nucleotide-binding</keyword>
<dbReference type="PROSITE" id="PS50011">
    <property type="entry name" value="PROTEIN_KINASE_DOM"/>
    <property type="match status" value="1"/>
</dbReference>
<dbReference type="InterPro" id="IPR011009">
    <property type="entry name" value="Kinase-like_dom_sf"/>
</dbReference>
<name>A0AA39XB14_9PEZI</name>
<dbReference type="EC" id="2.7.11.1" evidence="2"/>
<keyword evidence="15" id="KW-1185">Reference proteome</keyword>
<evidence type="ECO:0000256" key="10">
    <source>
        <dbReference type="PROSITE-ProRule" id="PRU10141"/>
    </source>
</evidence>
<feature type="domain" description="Protein kinase" evidence="13">
    <location>
        <begin position="205"/>
        <end position="414"/>
    </location>
</feature>
<evidence type="ECO:0000256" key="9">
    <source>
        <dbReference type="ARBA" id="ARBA00048679"/>
    </source>
</evidence>
<accession>A0AA39XB14</accession>
<dbReference type="SMART" id="SM00220">
    <property type="entry name" value="S_TKc"/>
    <property type="match status" value="1"/>
</dbReference>
<dbReference type="InterPro" id="IPR008271">
    <property type="entry name" value="Ser/Thr_kinase_AS"/>
</dbReference>
<comment type="caution">
    <text evidence="14">The sequence shown here is derived from an EMBL/GenBank/DDBJ whole genome shotgun (WGS) entry which is preliminary data.</text>
</comment>
<evidence type="ECO:0000256" key="8">
    <source>
        <dbReference type="ARBA" id="ARBA00047899"/>
    </source>
</evidence>
<sequence length="439" mass="49976">MASASGGCQPLFLFVPVNDDAKELLKNPHNKNLLRSSEGEDGFGIGHRRSSSGDPSILATVGRNGDIQVEHVLFSGIHCSFVIHEKSKFVLFYDQSKNSSCKVYGGEHECPFEKGRTPRRVVVTPDCNICIGMGGKESDLLQFRLVWSKITTDEIPRYAEERKSWVFPISLPPYLARTVDEVDTAVQFARETRVEIGEQSFRMRFRNLNRLGGGTFGEVHKALDLDTGDLMAVKTLYRPLSDLTDRQREMVNREIKLLFNLKHVPDRVFSHMLRALIFLHEQGIIHRDVKPENVLYLGSGGGLRFQLADFGLANSQSVAKTRSGTPKFWAPEVCHQREQTTKLDVWSLYATMVWLLNIDDFRSMEGISQDMGWRTIEKIAALKGHWLENFRDMAAVDPKERATASDILERHLQKKRRTQPTRLQPPRKVRANGPNKYRP</sequence>
<feature type="compositionally biased region" description="Basic residues" evidence="12">
    <location>
        <begin position="412"/>
        <end position="430"/>
    </location>
</feature>
<evidence type="ECO:0000259" key="13">
    <source>
        <dbReference type="PROSITE" id="PS50011"/>
    </source>
</evidence>
<dbReference type="AlphaFoldDB" id="A0AA39XB14"/>
<keyword evidence="4" id="KW-0808">Transferase</keyword>
<feature type="region of interest" description="Disordered" evidence="12">
    <location>
        <begin position="408"/>
        <end position="439"/>
    </location>
</feature>
<evidence type="ECO:0000256" key="12">
    <source>
        <dbReference type="SAM" id="MobiDB-lite"/>
    </source>
</evidence>
<dbReference type="GO" id="GO:0005524">
    <property type="term" value="F:ATP binding"/>
    <property type="evidence" value="ECO:0007669"/>
    <property type="project" value="UniProtKB-UniRule"/>
</dbReference>
<evidence type="ECO:0000256" key="7">
    <source>
        <dbReference type="ARBA" id="ARBA00022840"/>
    </source>
</evidence>
<dbReference type="Proteomes" id="UP001174934">
    <property type="component" value="Unassembled WGS sequence"/>
</dbReference>
<proteinExistence type="inferred from homology"/>
<evidence type="ECO:0000256" key="2">
    <source>
        <dbReference type="ARBA" id="ARBA00012513"/>
    </source>
</evidence>
<dbReference type="PROSITE" id="PS00107">
    <property type="entry name" value="PROTEIN_KINASE_ATP"/>
    <property type="match status" value="1"/>
</dbReference>
<evidence type="ECO:0000256" key="11">
    <source>
        <dbReference type="RuleBase" id="RU000304"/>
    </source>
</evidence>
<reference evidence="14" key="1">
    <citation type="submission" date="2023-06" db="EMBL/GenBank/DDBJ databases">
        <title>Genome-scale phylogeny and comparative genomics of the fungal order Sordariales.</title>
        <authorList>
            <consortium name="Lawrence Berkeley National Laboratory"/>
            <person name="Hensen N."/>
            <person name="Bonometti L."/>
            <person name="Westerberg I."/>
            <person name="Brannstrom I.O."/>
            <person name="Guillou S."/>
            <person name="Cros-Aarteil S."/>
            <person name="Calhoun S."/>
            <person name="Haridas S."/>
            <person name="Kuo A."/>
            <person name="Mondo S."/>
            <person name="Pangilinan J."/>
            <person name="Riley R."/>
            <person name="LaButti K."/>
            <person name="Andreopoulos B."/>
            <person name="Lipzen A."/>
            <person name="Chen C."/>
            <person name="Yanf M."/>
            <person name="Daum C."/>
            <person name="Ng V."/>
            <person name="Clum A."/>
            <person name="Steindorff A."/>
            <person name="Ohm R."/>
            <person name="Martin F."/>
            <person name="Silar P."/>
            <person name="Natvig D."/>
            <person name="Lalanne C."/>
            <person name="Gautier V."/>
            <person name="Ament-velasquez S.L."/>
            <person name="Kruys A."/>
            <person name="Hutchinson M.I."/>
            <person name="Powell A.J."/>
            <person name="Barry K."/>
            <person name="Miller A.N."/>
            <person name="Grigoriev I.V."/>
            <person name="Debuchy R."/>
            <person name="Gladieux P."/>
            <person name="Thoren M.H."/>
            <person name="Johannesson H."/>
        </authorList>
    </citation>
    <scope>NUCLEOTIDE SEQUENCE</scope>
    <source>
        <strain evidence="14">SMH3391-2</strain>
    </source>
</reference>
<evidence type="ECO:0000256" key="6">
    <source>
        <dbReference type="ARBA" id="ARBA00022777"/>
    </source>
</evidence>
<comment type="catalytic activity">
    <reaction evidence="9">
        <text>L-seryl-[protein] + ATP = O-phospho-L-seryl-[protein] + ADP + H(+)</text>
        <dbReference type="Rhea" id="RHEA:17989"/>
        <dbReference type="Rhea" id="RHEA-COMP:9863"/>
        <dbReference type="Rhea" id="RHEA-COMP:11604"/>
        <dbReference type="ChEBI" id="CHEBI:15378"/>
        <dbReference type="ChEBI" id="CHEBI:29999"/>
        <dbReference type="ChEBI" id="CHEBI:30616"/>
        <dbReference type="ChEBI" id="CHEBI:83421"/>
        <dbReference type="ChEBI" id="CHEBI:456216"/>
        <dbReference type="EC" id="2.7.11.1"/>
    </reaction>
</comment>
<evidence type="ECO:0000256" key="5">
    <source>
        <dbReference type="ARBA" id="ARBA00022741"/>
    </source>
</evidence>
<dbReference type="PROSITE" id="PS00108">
    <property type="entry name" value="PROTEIN_KINASE_ST"/>
    <property type="match status" value="1"/>
</dbReference>
<dbReference type="PANTHER" id="PTHR48012:SF10">
    <property type="entry name" value="FI20177P1"/>
    <property type="match status" value="1"/>
</dbReference>
<dbReference type="Gene3D" id="1.10.510.10">
    <property type="entry name" value="Transferase(Phosphotransferase) domain 1"/>
    <property type="match status" value="1"/>
</dbReference>
<keyword evidence="6 14" id="KW-0418">Kinase</keyword>
<protein>
    <recommendedName>
        <fullName evidence="2">non-specific serine/threonine protein kinase</fullName>
        <ecNumber evidence="2">2.7.11.1</ecNumber>
    </recommendedName>
</protein>
<evidence type="ECO:0000256" key="3">
    <source>
        <dbReference type="ARBA" id="ARBA00022527"/>
    </source>
</evidence>
<dbReference type="Gene3D" id="3.30.200.20">
    <property type="entry name" value="Phosphorylase Kinase, domain 1"/>
    <property type="match status" value="1"/>
</dbReference>
<feature type="binding site" evidence="10">
    <location>
        <position position="234"/>
    </location>
    <ligand>
        <name>ATP</name>
        <dbReference type="ChEBI" id="CHEBI:30616"/>
    </ligand>
</feature>
<dbReference type="GO" id="GO:0004674">
    <property type="term" value="F:protein serine/threonine kinase activity"/>
    <property type="evidence" value="ECO:0007669"/>
    <property type="project" value="UniProtKB-KW"/>
</dbReference>
<evidence type="ECO:0000256" key="1">
    <source>
        <dbReference type="ARBA" id="ARBA00008874"/>
    </source>
</evidence>
<evidence type="ECO:0000256" key="4">
    <source>
        <dbReference type="ARBA" id="ARBA00022679"/>
    </source>
</evidence>
<gene>
    <name evidence="14" type="ORF">B0T17DRAFT_490828</name>
</gene>
<comment type="catalytic activity">
    <reaction evidence="8">
        <text>L-threonyl-[protein] + ATP = O-phospho-L-threonyl-[protein] + ADP + H(+)</text>
        <dbReference type="Rhea" id="RHEA:46608"/>
        <dbReference type="Rhea" id="RHEA-COMP:11060"/>
        <dbReference type="Rhea" id="RHEA-COMP:11605"/>
        <dbReference type="ChEBI" id="CHEBI:15378"/>
        <dbReference type="ChEBI" id="CHEBI:30013"/>
        <dbReference type="ChEBI" id="CHEBI:30616"/>
        <dbReference type="ChEBI" id="CHEBI:61977"/>
        <dbReference type="ChEBI" id="CHEBI:456216"/>
        <dbReference type="EC" id="2.7.11.1"/>
    </reaction>
</comment>
<keyword evidence="7 10" id="KW-0067">ATP-binding</keyword>
<dbReference type="InterPro" id="IPR017441">
    <property type="entry name" value="Protein_kinase_ATP_BS"/>
</dbReference>
<dbReference type="SUPFAM" id="SSF56112">
    <property type="entry name" value="Protein kinase-like (PK-like)"/>
    <property type="match status" value="1"/>
</dbReference>
<dbReference type="GO" id="GO:0005737">
    <property type="term" value="C:cytoplasm"/>
    <property type="evidence" value="ECO:0007669"/>
    <property type="project" value="TreeGrafter"/>
</dbReference>
<comment type="similarity">
    <text evidence="1">Belongs to the protein kinase superfamily. STE Ser/Thr protein kinase family. STE20 subfamily.</text>
</comment>
<dbReference type="Pfam" id="PF00069">
    <property type="entry name" value="Pkinase"/>
    <property type="match status" value="1"/>
</dbReference>
<dbReference type="InterPro" id="IPR000719">
    <property type="entry name" value="Prot_kinase_dom"/>
</dbReference>